<evidence type="ECO:0000313" key="3">
    <source>
        <dbReference type="Proteomes" id="UP000422764"/>
    </source>
</evidence>
<keyword evidence="3" id="KW-1185">Reference proteome</keyword>
<keyword evidence="1" id="KW-0812">Transmembrane</keyword>
<dbReference type="AlphaFoldDB" id="A0A6I6FBL2"/>
<protein>
    <submittedName>
        <fullName evidence="2">Uncharacterized protein</fullName>
    </submittedName>
</protein>
<sequence>MNINRASYKFILLLLKCYLIILAFGIMLPKIIDFILLKFIINFNEYKNSTLVFNALSKYEILLYRYRYII</sequence>
<gene>
    <name evidence="2" type="ORF">GOM49_08715</name>
</gene>
<evidence type="ECO:0000313" key="2">
    <source>
        <dbReference type="EMBL" id="QGU95165.1"/>
    </source>
</evidence>
<proteinExistence type="predicted"/>
<keyword evidence="1" id="KW-1133">Transmembrane helix</keyword>
<accession>A0A6I6FBL2</accession>
<dbReference type="EMBL" id="CP046522">
    <property type="protein sequence ID" value="QGU95165.1"/>
    <property type="molecule type" value="Genomic_DNA"/>
</dbReference>
<evidence type="ECO:0000256" key="1">
    <source>
        <dbReference type="SAM" id="Phobius"/>
    </source>
</evidence>
<keyword evidence="1" id="KW-0472">Membrane</keyword>
<organism evidence="2 3">
    <name type="scientific">Clostridium bovifaecis</name>
    <dbReference type="NCBI Taxonomy" id="2184719"/>
    <lineage>
        <taxon>Bacteria</taxon>
        <taxon>Bacillati</taxon>
        <taxon>Bacillota</taxon>
        <taxon>Clostridia</taxon>
        <taxon>Eubacteriales</taxon>
        <taxon>Clostridiaceae</taxon>
        <taxon>Clostridium</taxon>
    </lineage>
</organism>
<name>A0A6I6FBL2_9CLOT</name>
<dbReference type="Proteomes" id="UP000422764">
    <property type="component" value="Chromosome"/>
</dbReference>
<feature type="transmembrane region" description="Helical" evidence="1">
    <location>
        <begin position="6"/>
        <end position="28"/>
    </location>
</feature>
<reference evidence="2 3" key="1">
    <citation type="submission" date="2019-12" db="EMBL/GenBank/DDBJ databases">
        <title>Genome sequenceing of Clostridium bovifaecis.</title>
        <authorList>
            <person name="Yao Y."/>
        </authorList>
    </citation>
    <scope>NUCLEOTIDE SEQUENCE [LARGE SCALE GENOMIC DNA]</scope>
    <source>
        <strain evidence="2 3">BXX</strain>
    </source>
</reference>